<dbReference type="AlphaFoldDB" id="A0A1M6ZYN6"/>
<dbReference type="InterPro" id="IPR000515">
    <property type="entry name" value="MetI-like"/>
</dbReference>
<feature type="transmembrane region" description="Helical" evidence="8">
    <location>
        <begin position="212"/>
        <end position="237"/>
    </location>
</feature>
<comment type="similarity">
    <text evidence="8">Belongs to the binding-protein-dependent transport system permease family.</text>
</comment>
<gene>
    <name evidence="10" type="ORF">SAMN05444171_3793</name>
</gene>
<dbReference type="PROSITE" id="PS50928">
    <property type="entry name" value="ABC_TM1"/>
    <property type="match status" value="2"/>
</dbReference>
<feature type="transmembrane region" description="Helical" evidence="8">
    <location>
        <begin position="106"/>
        <end position="129"/>
    </location>
</feature>
<dbReference type="CDD" id="cd06261">
    <property type="entry name" value="TM_PBP2"/>
    <property type="match status" value="2"/>
</dbReference>
<evidence type="ECO:0000313" key="10">
    <source>
        <dbReference type="EMBL" id="SED32163.1"/>
    </source>
</evidence>
<dbReference type="GO" id="GO:0005886">
    <property type="term" value="C:plasma membrane"/>
    <property type="evidence" value="ECO:0007669"/>
    <property type="project" value="UniProtKB-SubCell"/>
</dbReference>
<keyword evidence="3" id="KW-1003">Cell membrane</keyword>
<dbReference type="RefSeq" id="WP_074821876.1">
    <property type="nucleotide sequence ID" value="NZ_FNTI01000001.1"/>
</dbReference>
<keyword evidence="5 8" id="KW-0812">Transmembrane</keyword>
<feature type="transmembrane region" description="Helical" evidence="8">
    <location>
        <begin position="68"/>
        <end position="94"/>
    </location>
</feature>
<comment type="subcellular location">
    <subcellularLocation>
        <location evidence="1">Cell inner membrane</location>
        <topology evidence="1">Multi-pass membrane protein</topology>
    </subcellularLocation>
    <subcellularLocation>
        <location evidence="8">Cell membrane</location>
        <topology evidence="8">Multi-pass membrane protein</topology>
    </subcellularLocation>
</comment>
<feature type="transmembrane region" description="Helical" evidence="8">
    <location>
        <begin position="257"/>
        <end position="275"/>
    </location>
</feature>
<evidence type="ECO:0000313" key="11">
    <source>
        <dbReference type="Proteomes" id="UP000183208"/>
    </source>
</evidence>
<feature type="transmembrane region" description="Helical" evidence="8">
    <location>
        <begin position="401"/>
        <end position="423"/>
    </location>
</feature>
<organism evidence="10 11">
    <name type="scientific">Bradyrhizobium lablabi</name>
    <dbReference type="NCBI Taxonomy" id="722472"/>
    <lineage>
        <taxon>Bacteria</taxon>
        <taxon>Pseudomonadati</taxon>
        <taxon>Pseudomonadota</taxon>
        <taxon>Alphaproteobacteria</taxon>
        <taxon>Hyphomicrobiales</taxon>
        <taxon>Nitrobacteraceae</taxon>
        <taxon>Bradyrhizobium</taxon>
    </lineage>
</organism>
<keyword evidence="4" id="KW-0997">Cell inner membrane</keyword>
<evidence type="ECO:0000256" key="1">
    <source>
        <dbReference type="ARBA" id="ARBA00004429"/>
    </source>
</evidence>
<evidence type="ECO:0000256" key="4">
    <source>
        <dbReference type="ARBA" id="ARBA00022519"/>
    </source>
</evidence>
<keyword evidence="6 8" id="KW-1133">Transmembrane helix</keyword>
<proteinExistence type="inferred from homology"/>
<reference evidence="10 11" key="1">
    <citation type="submission" date="2016-10" db="EMBL/GenBank/DDBJ databases">
        <authorList>
            <person name="de Groot N.N."/>
        </authorList>
    </citation>
    <scope>NUCLEOTIDE SEQUENCE [LARGE SCALE GENOMIC DNA]</scope>
    <source>
        <strain evidence="10 11">GAS522</strain>
    </source>
</reference>
<dbReference type="Proteomes" id="UP000183208">
    <property type="component" value="Unassembled WGS sequence"/>
</dbReference>
<dbReference type="Pfam" id="PF00528">
    <property type="entry name" value="BPD_transp_1"/>
    <property type="match status" value="2"/>
</dbReference>
<dbReference type="InterPro" id="IPR035906">
    <property type="entry name" value="MetI-like_sf"/>
</dbReference>
<feature type="transmembrane region" description="Helical" evidence="8">
    <location>
        <begin position="491"/>
        <end position="514"/>
    </location>
</feature>
<feature type="transmembrane region" description="Helical" evidence="8">
    <location>
        <begin position="369"/>
        <end position="389"/>
    </location>
</feature>
<accession>A0A1M6ZYN6</accession>
<dbReference type="PANTHER" id="PTHR43357">
    <property type="entry name" value="INNER MEMBRANE ABC TRANSPORTER PERMEASE PROTEIN YDCV"/>
    <property type="match status" value="1"/>
</dbReference>
<protein>
    <submittedName>
        <fullName evidence="10">Iron(III) transport system permease protein</fullName>
    </submittedName>
</protein>
<sequence>MTITTTAAPKARIDWTKPVLSLVALCMVVLIALPMSWLAIYAFTDKARHPTLQNFVTLFTNPDFLDPLLTTAIIATTSALICCLVAAPIGWLVSRTDMPGRQTIRALVTASFVTPPFLGAVAWELLAAPNSGLLNQLYRTLTGAESDSYLFNIYSLTGIIFVISCYTFPFVFVLVANALDNMPGELEDASAILGGKAWTTARRITIPLALPALVAGALIAFLQAMTLFGSPAILALPAGFHTMTTKIWSLFQYPPKLELAAAAAVPLLVLTILLLQGQKFLLGRRGYSVVGGKYGAPRQVELKAWRWVALAFCLVVLLNPVFLPYMALLNAAFSPNATTLVTPSTATWHNVVFVFTELSSTQLALKNTVILGASTATIGTALALVIAYVTTRRVIRGHRILGFLATAPVAVPGIVLGVGLFLSYTRPPFVLYGTLWILLIAFLTINLPSAYQQLQAAFATIHPELEDASRILGATRLQSLRQITAPLLRTGVIATWCFIFIGVMRELSAAIVLFTSQTKVLSVLIYDLNESGDLAAISVLGIAMLVITFAVVMAVNRIPMFGGNATARLRNS</sequence>
<feature type="domain" description="ABC transmembrane type-1" evidence="9">
    <location>
        <begin position="68"/>
        <end position="276"/>
    </location>
</feature>
<feature type="transmembrane region" description="Helical" evidence="8">
    <location>
        <begin position="429"/>
        <end position="447"/>
    </location>
</feature>
<evidence type="ECO:0000256" key="3">
    <source>
        <dbReference type="ARBA" id="ARBA00022475"/>
    </source>
</evidence>
<dbReference type="PANTHER" id="PTHR43357:SF4">
    <property type="entry name" value="INNER MEMBRANE ABC TRANSPORTER PERMEASE PROTEIN YDCV"/>
    <property type="match status" value="1"/>
</dbReference>
<dbReference type="EMBL" id="FNTI01000001">
    <property type="protein sequence ID" value="SED32163.1"/>
    <property type="molecule type" value="Genomic_DNA"/>
</dbReference>
<feature type="transmembrane region" description="Helical" evidence="8">
    <location>
        <begin position="19"/>
        <end position="43"/>
    </location>
</feature>
<evidence type="ECO:0000256" key="7">
    <source>
        <dbReference type="ARBA" id="ARBA00023136"/>
    </source>
</evidence>
<evidence type="ECO:0000256" key="2">
    <source>
        <dbReference type="ARBA" id="ARBA00022448"/>
    </source>
</evidence>
<feature type="transmembrane region" description="Helical" evidence="8">
    <location>
        <begin position="534"/>
        <end position="555"/>
    </location>
</feature>
<dbReference type="GO" id="GO:0055085">
    <property type="term" value="P:transmembrane transport"/>
    <property type="evidence" value="ECO:0007669"/>
    <property type="project" value="InterPro"/>
</dbReference>
<feature type="domain" description="ABC transmembrane type-1" evidence="9">
    <location>
        <begin position="365"/>
        <end position="555"/>
    </location>
</feature>
<feature type="transmembrane region" description="Helical" evidence="8">
    <location>
        <begin position="149"/>
        <end position="176"/>
    </location>
</feature>
<evidence type="ECO:0000259" key="9">
    <source>
        <dbReference type="PROSITE" id="PS50928"/>
    </source>
</evidence>
<dbReference type="SUPFAM" id="SSF161098">
    <property type="entry name" value="MetI-like"/>
    <property type="match status" value="2"/>
</dbReference>
<keyword evidence="2 8" id="KW-0813">Transport</keyword>
<evidence type="ECO:0000256" key="8">
    <source>
        <dbReference type="RuleBase" id="RU363032"/>
    </source>
</evidence>
<keyword evidence="7 8" id="KW-0472">Membrane</keyword>
<evidence type="ECO:0000256" key="5">
    <source>
        <dbReference type="ARBA" id="ARBA00022692"/>
    </source>
</evidence>
<evidence type="ECO:0000256" key="6">
    <source>
        <dbReference type="ARBA" id="ARBA00022989"/>
    </source>
</evidence>
<dbReference type="Gene3D" id="1.10.3720.10">
    <property type="entry name" value="MetI-like"/>
    <property type="match status" value="2"/>
</dbReference>
<feature type="transmembrane region" description="Helical" evidence="8">
    <location>
        <begin position="307"/>
        <end position="327"/>
    </location>
</feature>
<name>A0A1M6ZYN6_9BRAD</name>